<keyword evidence="1" id="KW-0472">Membrane</keyword>
<accession>A0A246G8S5</accession>
<keyword evidence="1" id="KW-0812">Transmembrane</keyword>
<dbReference type="EMBL" id="MTCY01000040">
    <property type="protein sequence ID" value="OWP75473.1"/>
    <property type="molecule type" value="Genomic_DNA"/>
</dbReference>
<reference evidence="2 3" key="1">
    <citation type="journal article" date="2017" name="Infect. Genet. Evol.">
        <title>Comparative genome analysis of fish pathogen Flavobacterium columnare reveals extensive sequence diversity within the species.</title>
        <authorList>
            <person name="Kayansamruaj P."/>
            <person name="Dong H.T."/>
            <person name="Hirono I."/>
            <person name="Kondo H."/>
            <person name="Senapin S."/>
            <person name="Rodkhum C."/>
        </authorList>
    </citation>
    <scope>NUCLEOTIDE SEQUENCE [LARGE SCALE GENOMIC DNA]</scope>
    <source>
        <strain evidence="2 3">1214</strain>
    </source>
</reference>
<proteinExistence type="predicted"/>
<keyword evidence="1" id="KW-1133">Transmembrane helix</keyword>
<protein>
    <submittedName>
        <fullName evidence="2">Uncharacterized protein</fullName>
    </submittedName>
</protein>
<evidence type="ECO:0000256" key="1">
    <source>
        <dbReference type="SAM" id="Phobius"/>
    </source>
</evidence>
<dbReference type="Proteomes" id="UP000198034">
    <property type="component" value="Unassembled WGS sequence"/>
</dbReference>
<dbReference type="AlphaFoldDB" id="A0A246G8S5"/>
<comment type="caution">
    <text evidence="2">The sequence shown here is derived from an EMBL/GenBank/DDBJ whole genome shotgun (WGS) entry which is preliminary data.</text>
</comment>
<sequence>MSVFDLNDCYTKDEVQIYRRKDNVMFILLGIVFFIICIALFATDKKVSSDQMVLLFILVLIAPVLYYTRKVHYYKSDEVILTISTTGVTHNKTGLVSWENIDDEMIETRIEESSEGNYEVDYFVYYCKNTNTKVEIRSRSLCVSDYTVLEAFEIYRKRKVLV</sequence>
<organism evidence="2 3">
    <name type="scientific">Flavobacterium columnare</name>
    <dbReference type="NCBI Taxonomy" id="996"/>
    <lineage>
        <taxon>Bacteria</taxon>
        <taxon>Pseudomonadati</taxon>
        <taxon>Bacteroidota</taxon>
        <taxon>Flavobacteriia</taxon>
        <taxon>Flavobacteriales</taxon>
        <taxon>Flavobacteriaceae</taxon>
        <taxon>Flavobacterium</taxon>
    </lineage>
</organism>
<gene>
    <name evidence="2" type="ORF">BWK62_11940</name>
</gene>
<evidence type="ECO:0000313" key="3">
    <source>
        <dbReference type="Proteomes" id="UP000198034"/>
    </source>
</evidence>
<feature type="transmembrane region" description="Helical" evidence="1">
    <location>
        <begin position="24"/>
        <end position="43"/>
    </location>
</feature>
<feature type="transmembrane region" description="Helical" evidence="1">
    <location>
        <begin position="49"/>
        <end position="67"/>
    </location>
</feature>
<name>A0A246G8S5_9FLAO</name>
<evidence type="ECO:0000313" key="2">
    <source>
        <dbReference type="EMBL" id="OWP75473.1"/>
    </source>
</evidence>